<comment type="caution">
    <text evidence="2">The sequence shown here is derived from an EMBL/GenBank/DDBJ whole genome shotgun (WGS) entry which is preliminary data.</text>
</comment>
<name>A0ABV6RGL2_9MICO</name>
<evidence type="ECO:0000313" key="2">
    <source>
        <dbReference type="EMBL" id="MFC0676129.1"/>
    </source>
</evidence>
<evidence type="ECO:0000256" key="1">
    <source>
        <dbReference type="SAM" id="MobiDB-lite"/>
    </source>
</evidence>
<feature type="compositionally biased region" description="Low complexity" evidence="1">
    <location>
        <begin position="181"/>
        <end position="222"/>
    </location>
</feature>
<evidence type="ECO:0000313" key="3">
    <source>
        <dbReference type="Proteomes" id="UP001589793"/>
    </source>
</evidence>
<gene>
    <name evidence="2" type="ORF">ACFFF6_19435</name>
</gene>
<proteinExistence type="predicted"/>
<feature type="non-terminal residue" evidence="2">
    <location>
        <position position="222"/>
    </location>
</feature>
<sequence>MSEAAALLGRGIWFKPGPATLVVRRAGWAVLVPGASKQLLDAVWDLLADPPAAQEVLPSLAGAAGLEDPAAIPSLLLGLAAGEETSLVVKGTSPLAVHDQQGHRQVAGTEEDPIAILTAPGIRRIAFGELPAEESSGGLRVVEGMARIRGFVQMLLDPEELSAEDRAALAEQVEAEGRSIASAQTKARKAAAPARTAAASPAPVAPRPAASGPSRSAAAPVR</sequence>
<dbReference type="RefSeq" id="WP_376983177.1">
    <property type="nucleotide sequence ID" value="NZ_JBHLSV010000042.1"/>
</dbReference>
<keyword evidence="3" id="KW-1185">Reference proteome</keyword>
<protein>
    <submittedName>
        <fullName evidence="2">Uncharacterized protein</fullName>
    </submittedName>
</protein>
<dbReference type="Proteomes" id="UP001589793">
    <property type="component" value="Unassembled WGS sequence"/>
</dbReference>
<feature type="region of interest" description="Disordered" evidence="1">
    <location>
        <begin position="178"/>
        <end position="222"/>
    </location>
</feature>
<organism evidence="2 3">
    <name type="scientific">Brachybacterium hainanense</name>
    <dbReference type="NCBI Taxonomy" id="1541174"/>
    <lineage>
        <taxon>Bacteria</taxon>
        <taxon>Bacillati</taxon>
        <taxon>Actinomycetota</taxon>
        <taxon>Actinomycetes</taxon>
        <taxon>Micrococcales</taxon>
        <taxon>Dermabacteraceae</taxon>
        <taxon>Brachybacterium</taxon>
    </lineage>
</organism>
<accession>A0ABV6RGL2</accession>
<reference evidence="2 3" key="1">
    <citation type="submission" date="2024-09" db="EMBL/GenBank/DDBJ databases">
        <authorList>
            <person name="Sun Q."/>
            <person name="Mori K."/>
        </authorList>
    </citation>
    <scope>NUCLEOTIDE SEQUENCE [LARGE SCALE GENOMIC DNA]</scope>
    <source>
        <strain evidence="2 3">CICC 10874</strain>
    </source>
</reference>
<dbReference type="EMBL" id="JBHLSV010000042">
    <property type="protein sequence ID" value="MFC0676129.1"/>
    <property type="molecule type" value="Genomic_DNA"/>
</dbReference>